<feature type="compositionally biased region" description="Low complexity" evidence="3">
    <location>
        <begin position="234"/>
        <end position="245"/>
    </location>
</feature>
<feature type="compositionally biased region" description="Acidic residues" evidence="3">
    <location>
        <begin position="285"/>
        <end position="302"/>
    </location>
</feature>
<dbReference type="InterPro" id="IPR058029">
    <property type="entry name" value="Tubulin-bd_CENPJ"/>
</dbReference>
<dbReference type="EMBL" id="CACRXK020001235">
    <property type="protein sequence ID" value="CAB3987793.1"/>
    <property type="molecule type" value="Genomic_DNA"/>
</dbReference>
<feature type="compositionally biased region" description="Acidic residues" evidence="3">
    <location>
        <begin position="246"/>
        <end position="277"/>
    </location>
</feature>
<evidence type="ECO:0000313" key="5">
    <source>
        <dbReference type="EMBL" id="CAB3987793.1"/>
    </source>
</evidence>
<feature type="compositionally biased region" description="Basic and acidic residues" evidence="3">
    <location>
        <begin position="307"/>
        <end position="321"/>
    </location>
</feature>
<sequence>MERISQVVDTRNEGEDLLLRRTQGDLLEKLKQLQQWRQQKEEHLLQDKEKQLSLLRDKERRLHAVQEYQRKILENNDMIIDGSPSYQVKPAGFHSGTSSRPVVGAQPSENVAMFQGGAIVSGFNPPTRTILLSPQHFKATSSNRNASYVSPAIKPQNQMLLTQKLQLPSASDEDLSQFTESDGGSIGGIEGIRQIEDTPSEVSEASDDGDDLGFDHGVDNNNTLVHDDGDDVANNDCDVVGNSDIGQDDDDHGIDDNDDIDQDDDDHSTDDDDIDRDNDDHGFDDNDQDDDGQDIDDHDEDMGGQSPDRDVNSKPSFDDAPIKPGLGVQTRTFEELLNQQLRAEQNQKHEEPRRHKPTIATKRTFLKKGEGIARFGMKSKTDTKPTILQEKNSASNVMERKGPVTRKTATVKDFATVKQSAMPAITETATVKQRAIVNHSASGKLSDRPQFDARKSKVSKSIQQTAGSITRQSLSHESDQEKQPFSPKKVQFNTRHSHGVYMEDVSEEDSESSSEDGEIEEGGDIVRGSEGIIEDSFQVRMKKWDELEVVEKRELNEFELLEEAAAANCSLSSNSSTVLRFLGKNQGQRRADVNNNMLGARQKWNVAPKDAAEVDNVANRTLIEENLNDDGDDTLKEPEVISVRSSLALSDGFDDTKTWDDHDALDISDVTDDVINALNTSTPDEKRRRAHDQNRKLATSSSTPPTSAFVTKLFPQLKAKNETSRSQVNQKHPPSQQIQPALPATETTVRLDVSSGTDGGLNSGLNSGLSSGMSNAVRDKLQELENEIEKFREENVALHRLREEREKDLQELQKERDLFENYKTEELQRLEKFKTEEEKRLR</sequence>
<evidence type="ECO:0000259" key="4">
    <source>
        <dbReference type="Pfam" id="PF25779"/>
    </source>
</evidence>
<dbReference type="AlphaFoldDB" id="A0A6S7GA43"/>
<feature type="compositionally biased region" description="Polar residues" evidence="3">
    <location>
        <begin position="724"/>
        <end position="739"/>
    </location>
</feature>
<protein>
    <recommendedName>
        <fullName evidence="4">CENPJ tubulin-binding region domain-containing protein</fullName>
    </recommendedName>
</protein>
<dbReference type="PANTHER" id="PTHR10331">
    <property type="entry name" value="T COMPLEX PROTEIN 10"/>
    <property type="match status" value="1"/>
</dbReference>
<name>A0A6S7GA43_PARCT</name>
<feature type="domain" description="CENPJ tubulin-binding region" evidence="4">
    <location>
        <begin position="318"/>
        <end position="375"/>
    </location>
</feature>
<dbReference type="GO" id="GO:0005814">
    <property type="term" value="C:centriole"/>
    <property type="evidence" value="ECO:0007669"/>
    <property type="project" value="TreeGrafter"/>
</dbReference>
<dbReference type="Proteomes" id="UP001152795">
    <property type="component" value="Unassembled WGS sequence"/>
</dbReference>
<dbReference type="Pfam" id="PF25779">
    <property type="entry name" value="Tubulin-bind_CPAP"/>
    <property type="match status" value="1"/>
</dbReference>
<dbReference type="InterPro" id="IPR026581">
    <property type="entry name" value="TCP10L/CENPJ"/>
</dbReference>
<dbReference type="OrthoDB" id="10252174at2759"/>
<dbReference type="PANTHER" id="PTHR10331:SF6">
    <property type="entry name" value="SPINDLE ASSEMBLY ABNORMAL 4"/>
    <property type="match status" value="1"/>
</dbReference>
<feature type="region of interest" description="Disordered" evidence="3">
    <location>
        <begin position="678"/>
        <end position="708"/>
    </location>
</feature>
<proteinExistence type="inferred from homology"/>
<feature type="compositionally biased region" description="Low complexity" evidence="3">
    <location>
        <begin position="763"/>
        <end position="773"/>
    </location>
</feature>
<evidence type="ECO:0000313" key="6">
    <source>
        <dbReference type="Proteomes" id="UP001152795"/>
    </source>
</evidence>
<evidence type="ECO:0000256" key="1">
    <source>
        <dbReference type="ARBA" id="ARBA00005627"/>
    </source>
</evidence>
<accession>A0A6S7GA43</accession>
<dbReference type="GO" id="GO:0060271">
    <property type="term" value="P:cilium assembly"/>
    <property type="evidence" value="ECO:0007669"/>
    <property type="project" value="TreeGrafter"/>
</dbReference>
<comment type="similarity">
    <text evidence="1">Belongs to the TCP10 family.</text>
</comment>
<feature type="coiled-coil region" evidence="2">
    <location>
        <begin position="774"/>
        <end position="822"/>
    </location>
</feature>
<feature type="region of interest" description="Disordered" evidence="3">
    <location>
        <begin position="720"/>
        <end position="773"/>
    </location>
</feature>
<feature type="compositionally biased region" description="Acidic residues" evidence="3">
    <location>
        <begin position="504"/>
        <end position="523"/>
    </location>
</feature>
<dbReference type="GO" id="GO:0015631">
    <property type="term" value="F:tubulin binding"/>
    <property type="evidence" value="ECO:0007669"/>
    <property type="project" value="TreeGrafter"/>
</dbReference>
<gene>
    <name evidence="5" type="ORF">PACLA_8A063833</name>
</gene>
<organism evidence="5 6">
    <name type="scientific">Paramuricea clavata</name>
    <name type="common">Red gorgonian</name>
    <name type="synonym">Violescent sea-whip</name>
    <dbReference type="NCBI Taxonomy" id="317549"/>
    <lineage>
        <taxon>Eukaryota</taxon>
        <taxon>Metazoa</taxon>
        <taxon>Cnidaria</taxon>
        <taxon>Anthozoa</taxon>
        <taxon>Octocorallia</taxon>
        <taxon>Malacalcyonacea</taxon>
        <taxon>Plexauridae</taxon>
        <taxon>Paramuricea</taxon>
    </lineage>
</organism>
<feature type="region of interest" description="Disordered" evidence="3">
    <location>
        <begin position="198"/>
        <end position="405"/>
    </location>
</feature>
<feature type="compositionally biased region" description="Basic and acidic residues" evidence="3">
    <location>
        <begin position="683"/>
        <end position="695"/>
    </location>
</feature>
<feature type="region of interest" description="Disordered" evidence="3">
    <location>
        <begin position="171"/>
        <end position="190"/>
    </location>
</feature>
<comment type="caution">
    <text evidence="5">The sequence shown here is derived from an EMBL/GenBank/DDBJ whole genome shotgun (WGS) entry which is preliminary data.</text>
</comment>
<evidence type="ECO:0000256" key="3">
    <source>
        <dbReference type="SAM" id="MobiDB-lite"/>
    </source>
</evidence>
<evidence type="ECO:0000256" key="2">
    <source>
        <dbReference type="SAM" id="Coils"/>
    </source>
</evidence>
<reference evidence="5" key="1">
    <citation type="submission" date="2020-04" db="EMBL/GenBank/DDBJ databases">
        <authorList>
            <person name="Alioto T."/>
            <person name="Alioto T."/>
            <person name="Gomez Garrido J."/>
        </authorList>
    </citation>
    <scope>NUCLEOTIDE SEQUENCE</scope>
    <source>
        <strain evidence="5">A484AB</strain>
    </source>
</reference>
<feature type="region of interest" description="Disordered" evidence="3">
    <location>
        <begin position="439"/>
        <end position="527"/>
    </location>
</feature>
<feature type="compositionally biased region" description="Polar residues" evidence="3">
    <location>
        <begin position="459"/>
        <end position="473"/>
    </location>
</feature>
<feature type="compositionally biased region" description="Basic and acidic residues" evidence="3">
    <location>
        <begin position="445"/>
        <end position="455"/>
    </location>
</feature>
<keyword evidence="6" id="KW-1185">Reference proteome</keyword>
<dbReference type="GO" id="GO:0061511">
    <property type="term" value="P:centriole elongation"/>
    <property type="evidence" value="ECO:0007669"/>
    <property type="project" value="TreeGrafter"/>
</dbReference>
<keyword evidence="2" id="KW-0175">Coiled coil</keyword>
<feature type="compositionally biased region" description="Polar residues" evidence="3">
    <location>
        <begin position="384"/>
        <end position="396"/>
    </location>
</feature>
<dbReference type="GO" id="GO:0005813">
    <property type="term" value="C:centrosome"/>
    <property type="evidence" value="ECO:0007669"/>
    <property type="project" value="TreeGrafter"/>
</dbReference>